<name>A0A2U8DST2_9CLOT</name>
<evidence type="ECO:0000256" key="3">
    <source>
        <dbReference type="ARBA" id="ARBA00022692"/>
    </source>
</evidence>
<keyword evidence="3" id="KW-0812">Transmembrane</keyword>
<feature type="domain" description="N-acetyltransferase" evidence="10">
    <location>
        <begin position="1"/>
        <end position="168"/>
    </location>
</feature>
<comment type="subcellular location">
    <subcellularLocation>
        <location evidence="1">Membrane</location>
    </subcellularLocation>
</comment>
<evidence type="ECO:0000256" key="5">
    <source>
        <dbReference type="ARBA" id="ARBA00023136"/>
    </source>
</evidence>
<evidence type="ECO:0000256" key="8">
    <source>
        <dbReference type="ARBA" id="ARBA00038470"/>
    </source>
</evidence>
<reference evidence="12" key="1">
    <citation type="submission" date="2017-04" db="EMBL/GenBank/DDBJ databases">
        <authorList>
            <person name="Song Y."/>
            <person name="Cho B.-K."/>
        </authorList>
    </citation>
    <scope>NUCLEOTIDE SEQUENCE [LARGE SCALE GENOMIC DNA]</scope>
    <source>
        <strain evidence="12">SL1</strain>
    </source>
</reference>
<comment type="similarity">
    <text evidence="8">Belongs to the camello family.</text>
</comment>
<dbReference type="PANTHER" id="PTHR13947:SF51">
    <property type="entry name" value="N-ACETYLTRANSFERASE 14-RELATED"/>
    <property type="match status" value="1"/>
</dbReference>
<evidence type="ECO:0000256" key="2">
    <source>
        <dbReference type="ARBA" id="ARBA00022679"/>
    </source>
</evidence>
<evidence type="ECO:0000256" key="1">
    <source>
        <dbReference type="ARBA" id="ARBA00004370"/>
    </source>
</evidence>
<sequence>MMRKAVMEDIKDIMEIIRGTIAEMRTYDNSQWDENYPQEKDFINDIQERELYVAEREGRLVGFVCINKIEPAEYDGLNWSLKEECMIVHRMAVGLNCRRIGIGIELMKFVDELALANNIRYLKTDTYSINTKMNALFKKCNYDLIGEMRFLGKEKPFYCYEKILNKDK</sequence>
<dbReference type="Proteomes" id="UP000244910">
    <property type="component" value="Chromosome"/>
</dbReference>
<organism evidence="11 12">
    <name type="scientific">Clostridium drakei</name>
    <dbReference type="NCBI Taxonomy" id="332101"/>
    <lineage>
        <taxon>Bacteria</taxon>
        <taxon>Bacillati</taxon>
        <taxon>Bacillota</taxon>
        <taxon>Clostridia</taxon>
        <taxon>Eubacteriales</taxon>
        <taxon>Clostridiaceae</taxon>
        <taxon>Clostridium</taxon>
    </lineage>
</organism>
<keyword evidence="5" id="KW-0472">Membrane</keyword>
<gene>
    <name evidence="11" type="ORF">B9W14_15515</name>
</gene>
<dbReference type="GO" id="GO:0008080">
    <property type="term" value="F:N-acetyltransferase activity"/>
    <property type="evidence" value="ECO:0007669"/>
    <property type="project" value="InterPro"/>
</dbReference>
<dbReference type="Pfam" id="PF00583">
    <property type="entry name" value="Acetyltransf_1"/>
    <property type="match status" value="1"/>
</dbReference>
<dbReference type="GO" id="GO:0016020">
    <property type="term" value="C:membrane"/>
    <property type="evidence" value="ECO:0007669"/>
    <property type="project" value="UniProtKB-SubCell"/>
</dbReference>
<dbReference type="EMBL" id="CP020953">
    <property type="protein sequence ID" value="AWI05846.1"/>
    <property type="molecule type" value="Genomic_DNA"/>
</dbReference>
<dbReference type="InterPro" id="IPR016181">
    <property type="entry name" value="Acyl_CoA_acyltransferase"/>
</dbReference>
<dbReference type="InterPro" id="IPR050769">
    <property type="entry name" value="NAT_camello-type"/>
</dbReference>
<evidence type="ECO:0000259" key="10">
    <source>
        <dbReference type="PROSITE" id="PS51186"/>
    </source>
</evidence>
<dbReference type="PROSITE" id="PS51186">
    <property type="entry name" value="GNAT"/>
    <property type="match status" value="1"/>
</dbReference>
<dbReference type="PANTHER" id="PTHR13947">
    <property type="entry name" value="GNAT FAMILY N-ACETYLTRANSFERASE"/>
    <property type="match status" value="1"/>
</dbReference>
<comment type="function">
    <text evidence="7">Probable acetyltransferase.</text>
</comment>
<evidence type="ECO:0000256" key="9">
    <source>
        <dbReference type="ARBA" id="ARBA00040241"/>
    </source>
</evidence>
<protein>
    <recommendedName>
        <fullName evidence="9">Probable N-acetyltransferase 14</fullName>
    </recommendedName>
</protein>
<keyword evidence="6" id="KW-0012">Acyltransferase</keyword>
<dbReference type="SUPFAM" id="SSF55729">
    <property type="entry name" value="Acyl-CoA N-acyltransferases (Nat)"/>
    <property type="match status" value="1"/>
</dbReference>
<dbReference type="AlphaFoldDB" id="A0A2U8DST2"/>
<evidence type="ECO:0000256" key="6">
    <source>
        <dbReference type="ARBA" id="ARBA00023315"/>
    </source>
</evidence>
<dbReference type="KEGG" id="cdrk:B9W14_15515"/>
<proteinExistence type="inferred from homology"/>
<evidence type="ECO:0000313" key="12">
    <source>
        <dbReference type="Proteomes" id="UP000244910"/>
    </source>
</evidence>
<dbReference type="Gene3D" id="3.40.630.30">
    <property type="match status" value="1"/>
</dbReference>
<dbReference type="CDD" id="cd04301">
    <property type="entry name" value="NAT_SF"/>
    <property type="match status" value="1"/>
</dbReference>
<keyword evidence="12" id="KW-1185">Reference proteome</keyword>
<evidence type="ECO:0000313" key="11">
    <source>
        <dbReference type="EMBL" id="AWI05846.1"/>
    </source>
</evidence>
<evidence type="ECO:0000256" key="4">
    <source>
        <dbReference type="ARBA" id="ARBA00022989"/>
    </source>
</evidence>
<keyword evidence="4" id="KW-1133">Transmembrane helix</keyword>
<accession>A0A2U8DST2</accession>
<keyword evidence="2 11" id="KW-0808">Transferase</keyword>
<dbReference type="InterPro" id="IPR000182">
    <property type="entry name" value="GNAT_dom"/>
</dbReference>
<evidence type="ECO:0000256" key="7">
    <source>
        <dbReference type="ARBA" id="ARBA00037582"/>
    </source>
</evidence>